<reference evidence="1 2" key="1">
    <citation type="submission" date="2009-10" db="EMBL/GenBank/DDBJ databases">
        <title>Complete sequence of Halothiobacillus neapolitanus c2.</title>
        <authorList>
            <consortium name="US DOE Joint Genome Institute"/>
            <person name="Lucas S."/>
            <person name="Copeland A."/>
            <person name="Lapidus A."/>
            <person name="Glavina del Rio T."/>
            <person name="Tice H."/>
            <person name="Bruce D."/>
            <person name="Goodwin L."/>
            <person name="Pitluck S."/>
            <person name="Davenport K."/>
            <person name="Brettin T."/>
            <person name="Detter J.C."/>
            <person name="Han C."/>
            <person name="Tapia R."/>
            <person name="Larimer F."/>
            <person name="Land M."/>
            <person name="Hauser L."/>
            <person name="Kyrpides N."/>
            <person name="Mikhailova N."/>
            <person name="Kerfeld C."/>
            <person name="Cannon G."/>
            <person name="Heinhort S."/>
        </authorList>
    </citation>
    <scope>NUCLEOTIDE SEQUENCE [LARGE SCALE GENOMIC DNA]</scope>
    <source>
        <strain evidence="2">ATCC 23641 / c2</strain>
    </source>
</reference>
<organism evidence="1 2">
    <name type="scientific">Halothiobacillus neapolitanus (strain ATCC 23641 / DSM 15147 / CIP 104769 / NCIMB 8539 / c2)</name>
    <name type="common">Thiobacillus neapolitanus</name>
    <dbReference type="NCBI Taxonomy" id="555778"/>
    <lineage>
        <taxon>Bacteria</taxon>
        <taxon>Pseudomonadati</taxon>
        <taxon>Pseudomonadota</taxon>
        <taxon>Gammaproteobacteria</taxon>
        <taxon>Chromatiales</taxon>
        <taxon>Halothiobacillaceae</taxon>
        <taxon>Halothiobacillus</taxon>
    </lineage>
</organism>
<dbReference type="STRING" id="555778.Hneap_0365"/>
<dbReference type="KEGG" id="hna:Hneap_0365"/>
<name>D0KXQ5_HALNC</name>
<dbReference type="RefSeq" id="WP_012823264.1">
    <property type="nucleotide sequence ID" value="NC_013422.1"/>
</dbReference>
<sequence>MKLLELEKYLSKLKLHPDAYSIGIGLPEADETYCIVNEDGLWRIYYAERGQRGDMREYDSEDEACNAFIELLKSDKSVWLR</sequence>
<dbReference type="EMBL" id="CP001801">
    <property type="protein sequence ID" value="ACX95228.1"/>
    <property type="molecule type" value="Genomic_DNA"/>
</dbReference>
<dbReference type="AlphaFoldDB" id="D0KXQ5"/>
<dbReference type="OrthoDB" id="1447491at2"/>
<protein>
    <submittedName>
        <fullName evidence="1">Uncharacterized protein</fullName>
    </submittedName>
</protein>
<dbReference type="HOGENOM" id="CLU_188508_1_0_6"/>
<proteinExistence type="predicted"/>
<gene>
    <name evidence="1" type="ordered locus">Hneap_0365</name>
</gene>
<evidence type="ECO:0000313" key="2">
    <source>
        <dbReference type="Proteomes" id="UP000009102"/>
    </source>
</evidence>
<dbReference type="Proteomes" id="UP000009102">
    <property type="component" value="Chromosome"/>
</dbReference>
<keyword evidence="2" id="KW-1185">Reference proteome</keyword>
<accession>D0KXQ5</accession>
<evidence type="ECO:0000313" key="1">
    <source>
        <dbReference type="EMBL" id="ACX95228.1"/>
    </source>
</evidence>